<accession>A0A0R1JYJ3</accession>
<evidence type="ECO:0000313" key="4">
    <source>
        <dbReference type="EMBL" id="KRK73457.1"/>
    </source>
</evidence>
<name>A0A0R1JYJ3_9LACO</name>
<proteinExistence type="predicted"/>
<dbReference type="AlphaFoldDB" id="A0A0R1JYJ3"/>
<dbReference type="PATRIC" id="fig|1423773.3.peg.730"/>
<dbReference type="InterPro" id="IPR016181">
    <property type="entry name" value="Acyl_CoA_acyltransferase"/>
</dbReference>
<dbReference type="PANTHER" id="PTHR43877">
    <property type="entry name" value="AMINOALKYLPHOSPHONATE N-ACETYLTRANSFERASE-RELATED-RELATED"/>
    <property type="match status" value="1"/>
</dbReference>
<dbReference type="Proteomes" id="UP000051162">
    <property type="component" value="Unassembled WGS sequence"/>
</dbReference>
<comment type="caution">
    <text evidence="4">The sequence shown here is derived from an EMBL/GenBank/DDBJ whole genome shotgun (WGS) entry which is preliminary data.</text>
</comment>
<keyword evidence="5" id="KW-1185">Reference proteome</keyword>
<organism evidence="4 5">
    <name type="scientific">Levilactobacillus namurensis DSM 19117</name>
    <dbReference type="NCBI Taxonomy" id="1423773"/>
    <lineage>
        <taxon>Bacteria</taxon>
        <taxon>Bacillati</taxon>
        <taxon>Bacillota</taxon>
        <taxon>Bacilli</taxon>
        <taxon>Lactobacillales</taxon>
        <taxon>Lactobacillaceae</taxon>
        <taxon>Levilactobacillus</taxon>
    </lineage>
</organism>
<dbReference type="CDD" id="cd04301">
    <property type="entry name" value="NAT_SF"/>
    <property type="match status" value="1"/>
</dbReference>
<keyword evidence="1 4" id="KW-0808">Transferase</keyword>
<evidence type="ECO:0000256" key="2">
    <source>
        <dbReference type="ARBA" id="ARBA00023315"/>
    </source>
</evidence>
<evidence type="ECO:0000259" key="3">
    <source>
        <dbReference type="PROSITE" id="PS51186"/>
    </source>
</evidence>
<dbReference type="PANTHER" id="PTHR43877:SF2">
    <property type="entry name" value="AMINOALKYLPHOSPHONATE N-ACETYLTRANSFERASE-RELATED"/>
    <property type="match status" value="1"/>
</dbReference>
<dbReference type="SUPFAM" id="SSF55729">
    <property type="entry name" value="Acyl-CoA N-acyltransferases (Nat)"/>
    <property type="match status" value="1"/>
</dbReference>
<dbReference type="GO" id="GO:0016747">
    <property type="term" value="F:acyltransferase activity, transferring groups other than amino-acyl groups"/>
    <property type="evidence" value="ECO:0007669"/>
    <property type="project" value="InterPro"/>
</dbReference>
<evidence type="ECO:0000313" key="5">
    <source>
        <dbReference type="Proteomes" id="UP000051162"/>
    </source>
</evidence>
<keyword evidence="2" id="KW-0012">Acyltransferase</keyword>
<feature type="domain" description="N-acetyltransferase" evidence="3">
    <location>
        <begin position="5"/>
        <end position="180"/>
    </location>
</feature>
<dbReference type="Pfam" id="PF00583">
    <property type="entry name" value="Acetyltransf_1"/>
    <property type="match status" value="1"/>
</dbReference>
<protein>
    <submittedName>
        <fullName evidence="4">Acetyltransferase</fullName>
    </submittedName>
</protein>
<dbReference type="InterPro" id="IPR000182">
    <property type="entry name" value="GNAT_dom"/>
</dbReference>
<dbReference type="EMBL" id="AZDT01000062">
    <property type="protein sequence ID" value="KRK73457.1"/>
    <property type="molecule type" value="Genomic_DNA"/>
</dbReference>
<evidence type="ECO:0000256" key="1">
    <source>
        <dbReference type="ARBA" id="ARBA00022679"/>
    </source>
</evidence>
<dbReference type="InterPro" id="IPR050832">
    <property type="entry name" value="Bact_Acetyltransf"/>
</dbReference>
<dbReference type="Gene3D" id="3.40.630.30">
    <property type="match status" value="1"/>
</dbReference>
<reference evidence="4 5" key="1">
    <citation type="journal article" date="2015" name="Genome Announc.">
        <title>Expanding the biotechnology potential of lactobacilli through comparative genomics of 213 strains and associated genera.</title>
        <authorList>
            <person name="Sun Z."/>
            <person name="Harris H.M."/>
            <person name="McCann A."/>
            <person name="Guo C."/>
            <person name="Argimon S."/>
            <person name="Zhang W."/>
            <person name="Yang X."/>
            <person name="Jeffery I.B."/>
            <person name="Cooney J.C."/>
            <person name="Kagawa T.F."/>
            <person name="Liu W."/>
            <person name="Song Y."/>
            <person name="Salvetti E."/>
            <person name="Wrobel A."/>
            <person name="Rasinkangas P."/>
            <person name="Parkhill J."/>
            <person name="Rea M.C."/>
            <person name="O'Sullivan O."/>
            <person name="Ritari J."/>
            <person name="Douillard F.P."/>
            <person name="Paul Ross R."/>
            <person name="Yang R."/>
            <person name="Briner A.E."/>
            <person name="Felis G.E."/>
            <person name="de Vos W.M."/>
            <person name="Barrangou R."/>
            <person name="Klaenhammer T.R."/>
            <person name="Caufield P.W."/>
            <person name="Cui Y."/>
            <person name="Zhang H."/>
            <person name="O'Toole P.W."/>
        </authorList>
    </citation>
    <scope>NUCLEOTIDE SEQUENCE [LARGE SCALE GENOMIC DNA]</scope>
    <source>
        <strain evidence="4 5">DSM 19117</strain>
    </source>
</reference>
<sequence>MVLHMLLRQATMADLPQIEAIIRDGRQLLAAQEIDQWQGTYPNTAVLVDDIHQGWTVVLEEDQEILGTAAIIPGVDPTYQQIEGQWLTKQAPYLAIHRVAVSAHHHGRGLAGELFQRLFAQIDQAETIESIRIDTHPQNMAMQHIIKKNGFTPTGKIDLSGMGPEMSGVKDFAYERVTAHVKPEHLIQPTWA</sequence>
<dbReference type="STRING" id="1423773.FD30_GL000715"/>
<dbReference type="PROSITE" id="PS51186">
    <property type="entry name" value="GNAT"/>
    <property type="match status" value="1"/>
</dbReference>
<gene>
    <name evidence="4" type="ORF">FD30_GL000715</name>
</gene>